<proteinExistence type="predicted"/>
<gene>
    <name evidence="1" type="ORF">BDV98DRAFT_485611</name>
</gene>
<feature type="non-terminal residue" evidence="1">
    <location>
        <position position="1"/>
    </location>
</feature>
<feature type="non-terminal residue" evidence="1">
    <location>
        <position position="147"/>
    </location>
</feature>
<organism evidence="1 2">
    <name type="scientific">Pterulicium gracile</name>
    <dbReference type="NCBI Taxonomy" id="1884261"/>
    <lineage>
        <taxon>Eukaryota</taxon>
        <taxon>Fungi</taxon>
        <taxon>Dikarya</taxon>
        <taxon>Basidiomycota</taxon>
        <taxon>Agaricomycotina</taxon>
        <taxon>Agaricomycetes</taxon>
        <taxon>Agaricomycetidae</taxon>
        <taxon>Agaricales</taxon>
        <taxon>Pleurotineae</taxon>
        <taxon>Pterulaceae</taxon>
        <taxon>Pterulicium</taxon>
    </lineage>
</organism>
<dbReference type="Proteomes" id="UP000305067">
    <property type="component" value="Unassembled WGS sequence"/>
</dbReference>
<dbReference type="AlphaFoldDB" id="A0A5C3QS16"/>
<evidence type="ECO:0000313" key="2">
    <source>
        <dbReference type="Proteomes" id="UP000305067"/>
    </source>
</evidence>
<protein>
    <submittedName>
        <fullName evidence="1">Uncharacterized protein</fullName>
    </submittedName>
</protein>
<reference evidence="1 2" key="1">
    <citation type="journal article" date="2019" name="Nat. Ecol. Evol.">
        <title>Megaphylogeny resolves global patterns of mushroom evolution.</title>
        <authorList>
            <person name="Varga T."/>
            <person name="Krizsan K."/>
            <person name="Foldi C."/>
            <person name="Dima B."/>
            <person name="Sanchez-Garcia M."/>
            <person name="Sanchez-Ramirez S."/>
            <person name="Szollosi G.J."/>
            <person name="Szarkandi J.G."/>
            <person name="Papp V."/>
            <person name="Albert L."/>
            <person name="Andreopoulos W."/>
            <person name="Angelini C."/>
            <person name="Antonin V."/>
            <person name="Barry K.W."/>
            <person name="Bougher N.L."/>
            <person name="Buchanan P."/>
            <person name="Buyck B."/>
            <person name="Bense V."/>
            <person name="Catcheside P."/>
            <person name="Chovatia M."/>
            <person name="Cooper J."/>
            <person name="Damon W."/>
            <person name="Desjardin D."/>
            <person name="Finy P."/>
            <person name="Geml J."/>
            <person name="Haridas S."/>
            <person name="Hughes K."/>
            <person name="Justo A."/>
            <person name="Karasinski D."/>
            <person name="Kautmanova I."/>
            <person name="Kiss B."/>
            <person name="Kocsube S."/>
            <person name="Kotiranta H."/>
            <person name="LaButti K.M."/>
            <person name="Lechner B.E."/>
            <person name="Liimatainen K."/>
            <person name="Lipzen A."/>
            <person name="Lukacs Z."/>
            <person name="Mihaltcheva S."/>
            <person name="Morgado L.N."/>
            <person name="Niskanen T."/>
            <person name="Noordeloos M.E."/>
            <person name="Ohm R.A."/>
            <person name="Ortiz-Santana B."/>
            <person name="Ovrebo C."/>
            <person name="Racz N."/>
            <person name="Riley R."/>
            <person name="Savchenko A."/>
            <person name="Shiryaev A."/>
            <person name="Soop K."/>
            <person name="Spirin V."/>
            <person name="Szebenyi C."/>
            <person name="Tomsovsky M."/>
            <person name="Tulloss R.E."/>
            <person name="Uehling J."/>
            <person name="Grigoriev I.V."/>
            <person name="Vagvolgyi C."/>
            <person name="Papp T."/>
            <person name="Martin F.M."/>
            <person name="Miettinen O."/>
            <person name="Hibbett D.S."/>
            <person name="Nagy L.G."/>
        </authorList>
    </citation>
    <scope>NUCLEOTIDE SEQUENCE [LARGE SCALE GENOMIC DNA]</scope>
    <source>
        <strain evidence="1 2">CBS 309.79</strain>
    </source>
</reference>
<accession>A0A5C3QS16</accession>
<dbReference type="EMBL" id="ML178820">
    <property type="protein sequence ID" value="TFL03321.1"/>
    <property type="molecule type" value="Genomic_DNA"/>
</dbReference>
<dbReference type="OrthoDB" id="2422840at2759"/>
<keyword evidence="2" id="KW-1185">Reference proteome</keyword>
<evidence type="ECO:0000313" key="1">
    <source>
        <dbReference type="EMBL" id="TFL03321.1"/>
    </source>
</evidence>
<dbReference type="STRING" id="1884261.A0A5C3QS16"/>
<sequence>LDVIQKQVLVRTLRSPSYSVDLIECPLSEAGPDLILDQDSCVVLCHLQSLPSSAETLIAKICNLSFRYSFIFVLFEAYPQSFSHRSRPDAETLFAYSPPVIKAITKVRRRLVILDTVDDAALFIRAFGDHLQRCDVNDGVLWTDRAW</sequence>
<name>A0A5C3QS16_9AGAR</name>